<reference evidence="2 3" key="1">
    <citation type="submission" date="2019-05" db="EMBL/GenBank/DDBJ databases">
        <title>Another draft genome of Portunus trituberculatus and its Hox gene families provides insights of decapod evolution.</title>
        <authorList>
            <person name="Jeong J.-H."/>
            <person name="Song I."/>
            <person name="Kim S."/>
            <person name="Choi T."/>
            <person name="Kim D."/>
            <person name="Ryu S."/>
            <person name="Kim W."/>
        </authorList>
    </citation>
    <scope>NUCLEOTIDE SEQUENCE [LARGE SCALE GENOMIC DNA]</scope>
    <source>
        <tissue evidence="2">Muscle</tissue>
    </source>
</reference>
<protein>
    <submittedName>
        <fullName evidence="2">Uncharacterized protein</fullName>
    </submittedName>
</protein>
<feature type="region of interest" description="Disordered" evidence="1">
    <location>
        <begin position="157"/>
        <end position="181"/>
    </location>
</feature>
<sequence length="198" mass="21538">MVAPPQSSPKPQWTLDPPAPRPPTSAAASPPSRCCKQRQSEEPNAAGASPPPETFRQSRRQYRPPDGGGGGASVLFRRRGAWPHFFALFARWQEGGRGLAGARSVPTSAINLDGNRRHFLAVSMTPDTWREKHCRRPTSTPFSQRLVCPCRPPYHRATKPPGAAPPRLDSLGVQGKCPPPRAAAAVQSDLRGDIWRTA</sequence>
<comment type="caution">
    <text evidence="2">The sequence shown here is derived from an EMBL/GenBank/DDBJ whole genome shotgun (WGS) entry which is preliminary data.</text>
</comment>
<accession>A0A5B7I2Z6</accession>
<dbReference type="PROSITE" id="PS50096">
    <property type="entry name" value="IQ"/>
    <property type="match status" value="1"/>
</dbReference>
<evidence type="ECO:0000313" key="2">
    <source>
        <dbReference type="EMBL" id="MPC79741.1"/>
    </source>
</evidence>
<feature type="region of interest" description="Disordered" evidence="1">
    <location>
        <begin position="1"/>
        <end position="74"/>
    </location>
</feature>
<keyword evidence="3" id="KW-1185">Reference proteome</keyword>
<evidence type="ECO:0000256" key="1">
    <source>
        <dbReference type="SAM" id="MobiDB-lite"/>
    </source>
</evidence>
<dbReference type="EMBL" id="VSRR010051968">
    <property type="protein sequence ID" value="MPC79741.1"/>
    <property type="molecule type" value="Genomic_DNA"/>
</dbReference>
<proteinExistence type="predicted"/>
<name>A0A5B7I2Z6_PORTR</name>
<gene>
    <name evidence="2" type="ORF">E2C01_074285</name>
</gene>
<evidence type="ECO:0000313" key="3">
    <source>
        <dbReference type="Proteomes" id="UP000324222"/>
    </source>
</evidence>
<dbReference type="AlphaFoldDB" id="A0A5B7I2Z6"/>
<organism evidence="2 3">
    <name type="scientific">Portunus trituberculatus</name>
    <name type="common">Swimming crab</name>
    <name type="synonym">Neptunus trituberculatus</name>
    <dbReference type="NCBI Taxonomy" id="210409"/>
    <lineage>
        <taxon>Eukaryota</taxon>
        <taxon>Metazoa</taxon>
        <taxon>Ecdysozoa</taxon>
        <taxon>Arthropoda</taxon>
        <taxon>Crustacea</taxon>
        <taxon>Multicrustacea</taxon>
        <taxon>Malacostraca</taxon>
        <taxon>Eumalacostraca</taxon>
        <taxon>Eucarida</taxon>
        <taxon>Decapoda</taxon>
        <taxon>Pleocyemata</taxon>
        <taxon>Brachyura</taxon>
        <taxon>Eubrachyura</taxon>
        <taxon>Portunoidea</taxon>
        <taxon>Portunidae</taxon>
        <taxon>Portuninae</taxon>
        <taxon>Portunus</taxon>
    </lineage>
</organism>
<feature type="compositionally biased region" description="Low complexity" evidence="1">
    <location>
        <begin position="24"/>
        <end position="33"/>
    </location>
</feature>
<dbReference type="Proteomes" id="UP000324222">
    <property type="component" value="Unassembled WGS sequence"/>
</dbReference>